<keyword evidence="3" id="KW-1185">Reference proteome</keyword>
<evidence type="ECO:0000313" key="2">
    <source>
        <dbReference type="EMBL" id="PFG21278.1"/>
    </source>
</evidence>
<protein>
    <recommendedName>
        <fullName evidence="4">RDD family protein</fullName>
    </recommendedName>
</protein>
<feature type="transmembrane region" description="Helical" evidence="1">
    <location>
        <begin position="81"/>
        <end position="98"/>
    </location>
</feature>
<proteinExistence type="predicted"/>
<dbReference type="RefSeq" id="WP_169925994.1">
    <property type="nucleotide sequence ID" value="NZ_PDJD01000001.1"/>
</dbReference>
<organism evidence="2 3">
    <name type="scientific">Serinibacter salmoneus</name>
    <dbReference type="NCBI Taxonomy" id="556530"/>
    <lineage>
        <taxon>Bacteria</taxon>
        <taxon>Bacillati</taxon>
        <taxon>Actinomycetota</taxon>
        <taxon>Actinomycetes</taxon>
        <taxon>Micrococcales</taxon>
        <taxon>Beutenbergiaceae</taxon>
        <taxon>Serinibacter</taxon>
    </lineage>
</organism>
<reference evidence="2 3" key="1">
    <citation type="submission" date="2017-10" db="EMBL/GenBank/DDBJ databases">
        <title>Sequencing the genomes of 1000 actinobacteria strains.</title>
        <authorList>
            <person name="Klenk H.-P."/>
        </authorList>
    </citation>
    <scope>NUCLEOTIDE SEQUENCE [LARGE SCALE GENOMIC DNA]</scope>
    <source>
        <strain evidence="2 3">DSM 21801</strain>
    </source>
</reference>
<sequence>MPASRAVAAELVDLALLVILILAAMHVGGVVLALVVAVEAFVVLVVVTVRAGTSPGHAAAGLRLCGRRGGAPSAGAATQRLAIQVLLALSVLGLALLMTPHRAALDRFCGLVRVRAA</sequence>
<comment type="caution">
    <text evidence="2">The sequence shown here is derived from an EMBL/GenBank/DDBJ whole genome shotgun (WGS) entry which is preliminary data.</text>
</comment>
<dbReference type="AlphaFoldDB" id="A0A2A9D3I4"/>
<evidence type="ECO:0000256" key="1">
    <source>
        <dbReference type="SAM" id="Phobius"/>
    </source>
</evidence>
<keyword evidence="1" id="KW-0812">Transmembrane</keyword>
<keyword evidence="1" id="KW-0472">Membrane</keyword>
<feature type="transmembrane region" description="Helical" evidence="1">
    <location>
        <begin position="14"/>
        <end position="47"/>
    </location>
</feature>
<evidence type="ECO:0008006" key="4">
    <source>
        <dbReference type="Google" id="ProtNLM"/>
    </source>
</evidence>
<accession>A0A2A9D3I4</accession>
<evidence type="ECO:0000313" key="3">
    <source>
        <dbReference type="Proteomes" id="UP000224915"/>
    </source>
</evidence>
<gene>
    <name evidence="2" type="ORF">ATL40_2905</name>
</gene>
<name>A0A2A9D3I4_9MICO</name>
<keyword evidence="1" id="KW-1133">Transmembrane helix</keyword>
<dbReference type="Proteomes" id="UP000224915">
    <property type="component" value="Unassembled WGS sequence"/>
</dbReference>
<dbReference type="EMBL" id="PDJD01000001">
    <property type="protein sequence ID" value="PFG21278.1"/>
    <property type="molecule type" value="Genomic_DNA"/>
</dbReference>